<accession>A0A6V8I6H8</accession>
<feature type="compositionally biased region" description="Polar residues" evidence="8">
    <location>
        <begin position="413"/>
        <end position="425"/>
    </location>
</feature>
<reference evidence="10 11" key="1">
    <citation type="journal article" date="2020" name="Cell Rep.">
        <title>Local necrotic cells trigger systemic immune activation via gut microbiome dysbiosis in Drosophila.</title>
        <authorList>
            <person name="Kosakamoto H."/>
            <person name="Yamauchi T."/>
            <person name="Akuzawa-Tokita Y."/>
            <person name="Nishimura K."/>
            <person name="Soga T."/>
            <person name="Murakami T."/>
            <person name="Mori H."/>
            <person name="Yamamoto K."/>
            <person name="Miyazaki R."/>
            <person name="Koto A."/>
            <person name="Miura M."/>
            <person name="Obata F."/>
        </authorList>
    </citation>
    <scope>NUCLEOTIDE SEQUENCE [LARGE SCALE GENOMIC DNA]</scope>
    <source>
        <strain evidence="10 11">Ai</strain>
    </source>
</reference>
<dbReference type="Pfam" id="PF01594">
    <property type="entry name" value="AI-2E_transport"/>
    <property type="match status" value="1"/>
</dbReference>
<evidence type="ECO:0000313" key="11">
    <source>
        <dbReference type="Proteomes" id="UP000548726"/>
    </source>
</evidence>
<keyword evidence="5 9" id="KW-0812">Transmembrane</keyword>
<keyword evidence="7 9" id="KW-0472">Membrane</keyword>
<protein>
    <submittedName>
        <fullName evidence="10">Membrane protein</fullName>
    </submittedName>
</protein>
<dbReference type="AlphaFoldDB" id="A0A6V8I6H8"/>
<comment type="caution">
    <text evidence="10">The sequence shown here is derived from an EMBL/GenBank/DDBJ whole genome shotgun (WGS) entry which is preliminary data.</text>
</comment>
<dbReference type="InterPro" id="IPR002549">
    <property type="entry name" value="AI-2E-like"/>
</dbReference>
<keyword evidence="4" id="KW-1003">Cell membrane</keyword>
<proteinExistence type="inferred from homology"/>
<evidence type="ECO:0000256" key="6">
    <source>
        <dbReference type="ARBA" id="ARBA00022989"/>
    </source>
</evidence>
<feature type="transmembrane region" description="Helical" evidence="9">
    <location>
        <begin position="326"/>
        <end position="344"/>
    </location>
</feature>
<feature type="transmembrane region" description="Helical" evidence="9">
    <location>
        <begin position="356"/>
        <end position="383"/>
    </location>
</feature>
<feature type="transmembrane region" description="Helical" evidence="9">
    <location>
        <begin position="112"/>
        <end position="131"/>
    </location>
</feature>
<evidence type="ECO:0000256" key="7">
    <source>
        <dbReference type="ARBA" id="ARBA00023136"/>
    </source>
</evidence>
<feature type="transmembrane region" description="Helical" evidence="9">
    <location>
        <begin position="205"/>
        <end position="226"/>
    </location>
</feature>
<keyword evidence="11" id="KW-1185">Reference proteome</keyword>
<dbReference type="EMBL" id="BLJP01000003">
    <property type="protein sequence ID" value="GFE93140.1"/>
    <property type="molecule type" value="Genomic_DNA"/>
</dbReference>
<evidence type="ECO:0000256" key="4">
    <source>
        <dbReference type="ARBA" id="ARBA00022475"/>
    </source>
</evidence>
<gene>
    <name evidence="10" type="ORF">DmAi_11990</name>
</gene>
<evidence type="ECO:0000313" key="10">
    <source>
        <dbReference type="EMBL" id="GFE93140.1"/>
    </source>
</evidence>
<name>A0A6V8I6H8_9PROT</name>
<evidence type="ECO:0000256" key="9">
    <source>
        <dbReference type="SAM" id="Phobius"/>
    </source>
</evidence>
<feature type="transmembrane region" description="Helical" evidence="9">
    <location>
        <begin position="84"/>
        <end position="100"/>
    </location>
</feature>
<dbReference type="PANTHER" id="PTHR21716">
    <property type="entry name" value="TRANSMEMBRANE PROTEIN"/>
    <property type="match status" value="1"/>
</dbReference>
<dbReference type="PANTHER" id="PTHR21716:SF67">
    <property type="entry name" value="TRANSPORT PROTEIN YDIK-RELATED"/>
    <property type="match status" value="1"/>
</dbReference>
<keyword evidence="3" id="KW-0813">Transport</keyword>
<comment type="similarity">
    <text evidence="2">Belongs to the autoinducer-2 exporter (AI-2E) (TC 2.A.86) family.</text>
</comment>
<comment type="subcellular location">
    <subcellularLocation>
        <location evidence="1">Cell membrane</location>
        <topology evidence="1">Multi-pass membrane protein</topology>
    </subcellularLocation>
</comment>
<feature type="transmembrane region" description="Helical" evidence="9">
    <location>
        <begin position="60"/>
        <end position="78"/>
    </location>
</feature>
<sequence>MSMIGIAENLRYLCALPGRLSIPTVAAEQRKEPSSLRMKTDEMTNKTLPPSDIPAHQTRVVLAAMTAVGMILCSLWVVRPFLPATIWAVTIGITTWPLLLHIQKFLWGSRGLAVTVTCLVALMVYVLPFWLATTTVLTHTAELKTLADSALAFRIPSEPQWIQHLPLIGPKTADWWQQIENVRLPQLANRILPDTGKVIGWVLDYAGSFGMLALQFLLTLIILAALHTRGEAAASLVMNFGSALAGERGREMVLLAGRTIRGVAVGVTVTAIAESAVGGIGMALTGVPWASILTAVTFIVCLLQAGPGVTLIPAVIWMFFLRGAGPAIVLLVFTILAIVIDNLLRPFLIRKQANVPLVLIMVGVIGGLAAFGLVGIFVGPMILSVTYTLVKSWLSETDFQTSDLNDPLPSLPATAQTRPSTTEAE</sequence>
<feature type="compositionally biased region" description="Basic and acidic residues" evidence="8">
    <location>
        <begin position="28"/>
        <end position="44"/>
    </location>
</feature>
<feature type="region of interest" description="Disordered" evidence="8">
    <location>
        <begin position="26"/>
        <end position="49"/>
    </location>
</feature>
<feature type="region of interest" description="Disordered" evidence="8">
    <location>
        <begin position="405"/>
        <end position="425"/>
    </location>
</feature>
<dbReference type="GO" id="GO:0005886">
    <property type="term" value="C:plasma membrane"/>
    <property type="evidence" value="ECO:0007669"/>
    <property type="project" value="UniProtKB-SubCell"/>
</dbReference>
<organism evidence="10 11">
    <name type="scientific">Acetobacter persici</name>
    <dbReference type="NCBI Taxonomy" id="1076596"/>
    <lineage>
        <taxon>Bacteria</taxon>
        <taxon>Pseudomonadati</taxon>
        <taxon>Pseudomonadota</taxon>
        <taxon>Alphaproteobacteria</taxon>
        <taxon>Acetobacterales</taxon>
        <taxon>Acetobacteraceae</taxon>
        <taxon>Acetobacter</taxon>
    </lineage>
</organism>
<evidence type="ECO:0000256" key="5">
    <source>
        <dbReference type="ARBA" id="ARBA00022692"/>
    </source>
</evidence>
<evidence type="ECO:0000256" key="2">
    <source>
        <dbReference type="ARBA" id="ARBA00009773"/>
    </source>
</evidence>
<dbReference type="Proteomes" id="UP000548726">
    <property type="component" value="Unassembled WGS sequence"/>
</dbReference>
<evidence type="ECO:0000256" key="1">
    <source>
        <dbReference type="ARBA" id="ARBA00004651"/>
    </source>
</evidence>
<feature type="transmembrane region" description="Helical" evidence="9">
    <location>
        <begin position="292"/>
        <end position="320"/>
    </location>
</feature>
<evidence type="ECO:0000256" key="8">
    <source>
        <dbReference type="SAM" id="MobiDB-lite"/>
    </source>
</evidence>
<keyword evidence="6 9" id="KW-1133">Transmembrane helix</keyword>
<evidence type="ECO:0000256" key="3">
    <source>
        <dbReference type="ARBA" id="ARBA00022448"/>
    </source>
</evidence>